<keyword evidence="3" id="KW-1185">Reference proteome</keyword>
<evidence type="ECO:0000313" key="3">
    <source>
        <dbReference type="Proteomes" id="UP000314294"/>
    </source>
</evidence>
<gene>
    <name evidence="2" type="ORF">EYF80_051944</name>
</gene>
<evidence type="ECO:0000256" key="1">
    <source>
        <dbReference type="SAM" id="MobiDB-lite"/>
    </source>
</evidence>
<proteinExistence type="predicted"/>
<evidence type="ECO:0000313" key="2">
    <source>
        <dbReference type="EMBL" id="TNN37882.1"/>
    </source>
</evidence>
<feature type="region of interest" description="Disordered" evidence="1">
    <location>
        <begin position="40"/>
        <end position="61"/>
    </location>
</feature>
<comment type="caution">
    <text evidence="2">The sequence shown here is derived from an EMBL/GenBank/DDBJ whole genome shotgun (WGS) entry which is preliminary data.</text>
</comment>
<dbReference type="AlphaFoldDB" id="A0A4Z2FBW0"/>
<sequence length="61" mass="6757">MSDGADPRPRAPGFNLIQNQWKSNECFRMFIHSDVIRPRTSVTSRPTCSPAAEMAGNPVIP</sequence>
<organism evidence="2 3">
    <name type="scientific">Liparis tanakae</name>
    <name type="common">Tanaka's snailfish</name>
    <dbReference type="NCBI Taxonomy" id="230148"/>
    <lineage>
        <taxon>Eukaryota</taxon>
        <taxon>Metazoa</taxon>
        <taxon>Chordata</taxon>
        <taxon>Craniata</taxon>
        <taxon>Vertebrata</taxon>
        <taxon>Euteleostomi</taxon>
        <taxon>Actinopterygii</taxon>
        <taxon>Neopterygii</taxon>
        <taxon>Teleostei</taxon>
        <taxon>Neoteleostei</taxon>
        <taxon>Acanthomorphata</taxon>
        <taxon>Eupercaria</taxon>
        <taxon>Perciformes</taxon>
        <taxon>Cottioidei</taxon>
        <taxon>Cottales</taxon>
        <taxon>Liparidae</taxon>
        <taxon>Liparis</taxon>
    </lineage>
</organism>
<reference evidence="2 3" key="1">
    <citation type="submission" date="2019-03" db="EMBL/GenBank/DDBJ databases">
        <title>First draft genome of Liparis tanakae, snailfish: a comprehensive survey of snailfish specific genes.</title>
        <authorList>
            <person name="Kim W."/>
            <person name="Song I."/>
            <person name="Jeong J.-H."/>
            <person name="Kim D."/>
            <person name="Kim S."/>
            <person name="Ryu S."/>
            <person name="Song J.Y."/>
            <person name="Lee S.K."/>
        </authorList>
    </citation>
    <scope>NUCLEOTIDE SEQUENCE [LARGE SCALE GENOMIC DNA]</scope>
    <source>
        <tissue evidence="2">Muscle</tissue>
    </source>
</reference>
<name>A0A4Z2FBW0_9TELE</name>
<accession>A0A4Z2FBW0</accession>
<dbReference type="Proteomes" id="UP000314294">
    <property type="component" value="Unassembled WGS sequence"/>
</dbReference>
<protein>
    <submittedName>
        <fullName evidence="2">Uncharacterized protein</fullName>
    </submittedName>
</protein>
<dbReference type="EMBL" id="SRLO01001429">
    <property type="protein sequence ID" value="TNN37882.1"/>
    <property type="molecule type" value="Genomic_DNA"/>
</dbReference>